<dbReference type="EMBL" id="NMPM01000109">
    <property type="protein sequence ID" value="PAV24718.1"/>
    <property type="molecule type" value="Genomic_DNA"/>
</dbReference>
<reference evidence="3 5" key="1">
    <citation type="submission" date="2017-07" db="EMBL/GenBank/DDBJ databases">
        <title>Tamlnaduibacter salinus (Mi-7) genome sequencing.</title>
        <authorList>
            <person name="Verma A."/>
            <person name="Krishnamurthi S."/>
        </authorList>
    </citation>
    <scope>NUCLEOTIDE SEQUENCE [LARGE SCALE GENOMIC DNA]</scope>
    <source>
        <strain evidence="3 5">Mi-7</strain>
    </source>
</reference>
<sequence>MRRLLFALGMIASVAASGASFDHQHKPWDALVERHVTWVSDHTASVVDYAGFREDRPTLNQYLASLSQVSESQYQSWGPDQQLAFLINAYNAFTVKLILSEYPQLDSIKDLGGLFTSPWDKAFFELRGQQRTLDELEHEMIRVEFNEPRIHMAVNCASVGCPALADEAYVAGRLDSQLDAAVRAFLSDASRNRYAPDTNTFAVSSIFDWYGEDWNEASGYPNGVRGFLWQYRSAFETPPTDQSDTLNATLRFLDYDWALNDNDQS</sequence>
<gene>
    <name evidence="4" type="ORF">C8D92_10367</name>
    <name evidence="3" type="ORF">CF392_14735</name>
</gene>
<evidence type="ECO:0000256" key="1">
    <source>
        <dbReference type="SAM" id="SignalP"/>
    </source>
</evidence>
<feature type="domain" description="DUF547" evidence="2">
    <location>
        <begin position="75"/>
        <end position="186"/>
    </location>
</feature>
<evidence type="ECO:0000259" key="2">
    <source>
        <dbReference type="Pfam" id="PF04784"/>
    </source>
</evidence>
<keyword evidence="1" id="KW-0732">Signal</keyword>
<dbReference type="EMBL" id="QEKQ01000003">
    <property type="protein sequence ID" value="PVY77382.1"/>
    <property type="molecule type" value="Genomic_DNA"/>
</dbReference>
<evidence type="ECO:0000313" key="6">
    <source>
        <dbReference type="Proteomes" id="UP000245887"/>
    </source>
</evidence>
<dbReference type="Pfam" id="PF04784">
    <property type="entry name" value="DUF547"/>
    <property type="match status" value="1"/>
</dbReference>
<feature type="signal peptide" evidence="1">
    <location>
        <begin position="1"/>
        <end position="18"/>
    </location>
</feature>
<protein>
    <submittedName>
        <fullName evidence="3">DUF547 domain-containing protein</fullName>
    </submittedName>
</protein>
<evidence type="ECO:0000313" key="4">
    <source>
        <dbReference type="EMBL" id="PVY77382.1"/>
    </source>
</evidence>
<name>A0A2A2HZY4_9GAMM</name>
<feature type="chain" id="PRO_5033755732" evidence="1">
    <location>
        <begin position="19"/>
        <end position="265"/>
    </location>
</feature>
<dbReference type="InterPro" id="IPR006869">
    <property type="entry name" value="DUF547"/>
</dbReference>
<dbReference type="Proteomes" id="UP000218332">
    <property type="component" value="Unassembled WGS sequence"/>
</dbReference>
<reference evidence="4 6" key="2">
    <citation type="submission" date="2018-04" db="EMBL/GenBank/DDBJ databases">
        <title>Genomic Encyclopedia of Type Strains, Phase IV (KMG-IV): sequencing the most valuable type-strain genomes for metagenomic binning, comparative biology and taxonomic classification.</title>
        <authorList>
            <person name="Goeker M."/>
        </authorList>
    </citation>
    <scope>NUCLEOTIDE SEQUENCE [LARGE SCALE GENOMIC DNA]</scope>
    <source>
        <strain evidence="4 6">DSM 28688</strain>
    </source>
</reference>
<dbReference type="PANTHER" id="PTHR46361:SF3">
    <property type="entry name" value="ELECTRON CARRIER_ PROTEIN DISULFIDE OXIDOREDUCTASE"/>
    <property type="match status" value="1"/>
</dbReference>
<proteinExistence type="predicted"/>
<evidence type="ECO:0000313" key="5">
    <source>
        <dbReference type="Proteomes" id="UP000218332"/>
    </source>
</evidence>
<organism evidence="3 5">
    <name type="scientific">Tamilnaduibacter salinus</name>
    <dbReference type="NCBI Taxonomy" id="1484056"/>
    <lineage>
        <taxon>Bacteria</taxon>
        <taxon>Pseudomonadati</taxon>
        <taxon>Pseudomonadota</taxon>
        <taxon>Gammaproteobacteria</taxon>
        <taxon>Pseudomonadales</taxon>
        <taxon>Marinobacteraceae</taxon>
        <taxon>Tamilnaduibacter</taxon>
    </lineage>
</organism>
<dbReference type="PANTHER" id="PTHR46361">
    <property type="entry name" value="ELECTRON CARRIER/ PROTEIN DISULFIDE OXIDOREDUCTASE"/>
    <property type="match status" value="1"/>
</dbReference>
<dbReference type="OrthoDB" id="526867at2"/>
<evidence type="ECO:0000313" key="3">
    <source>
        <dbReference type="EMBL" id="PAV24718.1"/>
    </source>
</evidence>
<dbReference type="AlphaFoldDB" id="A0A2A2HZY4"/>
<comment type="caution">
    <text evidence="3">The sequence shown here is derived from an EMBL/GenBank/DDBJ whole genome shotgun (WGS) entry which is preliminary data.</text>
</comment>
<accession>A0A2A2HZY4</accession>
<dbReference type="RefSeq" id="WP_095612204.1">
    <property type="nucleotide sequence ID" value="NZ_NMPM01000109.1"/>
</dbReference>
<dbReference type="Proteomes" id="UP000245887">
    <property type="component" value="Unassembled WGS sequence"/>
</dbReference>
<keyword evidence="5" id="KW-1185">Reference proteome</keyword>